<protein>
    <submittedName>
        <fullName evidence="1">Uncharacterized protein</fullName>
    </submittedName>
</protein>
<evidence type="ECO:0000313" key="1">
    <source>
        <dbReference type="EMBL" id="BFP50056.1"/>
    </source>
</evidence>
<organism evidence="1">
    <name type="scientific">Kitasatospora sp. CMC57</name>
    <dbReference type="NCBI Taxonomy" id="3231513"/>
    <lineage>
        <taxon>Bacteria</taxon>
        <taxon>Bacillati</taxon>
        <taxon>Actinomycetota</taxon>
        <taxon>Actinomycetes</taxon>
        <taxon>Kitasatosporales</taxon>
        <taxon>Streptomycetaceae</taxon>
        <taxon>Kitasatospora</taxon>
    </lineage>
</organism>
<keyword evidence="1" id="KW-0614">Plasmid</keyword>
<dbReference type="EMBL" id="AP035882">
    <property type="protein sequence ID" value="BFP50056.1"/>
    <property type="molecule type" value="Genomic_DNA"/>
</dbReference>
<sequence length="95" mass="10480">MTRPENERPDRPHLTLAANVFYQDERIQLTGPVQQGDMLLLGTGEKEVTLVVSECGGAGPYFAEEWAGDPPRRRQVGITLSAGTPVAVVRFEEQQ</sequence>
<geneLocation type="plasmid" evidence="1">
    <name>pCMC57_01</name>
</geneLocation>
<reference evidence="1" key="1">
    <citation type="submission" date="2024-07" db="EMBL/GenBank/DDBJ databases">
        <title>Complete genome sequences of cellulolytic bacteria, Kitasatospora sp. CMC57 and Streptomyces sp. CMC78, isolated from Japanese agricultural soil.</title>
        <authorList>
            <person name="Hashimoto T."/>
            <person name="Ito M."/>
            <person name="Iwamoto M."/>
            <person name="Fukahori D."/>
            <person name="Shoda T."/>
            <person name="Sakoda M."/>
            <person name="Morohoshi T."/>
            <person name="Mitsuboshi M."/>
            <person name="Nishizawa T."/>
        </authorList>
    </citation>
    <scope>NUCLEOTIDE SEQUENCE</scope>
    <source>
        <strain evidence="1">CMC57</strain>
        <plasmid evidence="1">pCMC57_01</plasmid>
    </source>
</reference>
<accession>A0AB33K5I3</accession>
<dbReference type="RefSeq" id="WP_407992446.1">
    <property type="nucleotide sequence ID" value="NZ_AP035882.1"/>
</dbReference>
<proteinExistence type="predicted"/>
<dbReference type="AlphaFoldDB" id="A0AB33K5I3"/>
<dbReference type="KEGG" id="kic:KCMC57_64240"/>
<name>A0AB33K5I3_9ACTN</name>
<gene>
    <name evidence="1" type="ORF">KCMC57_64240</name>
</gene>